<dbReference type="GO" id="GO:0032447">
    <property type="term" value="P:protein urmylation"/>
    <property type="evidence" value="ECO:0007669"/>
    <property type="project" value="TreeGrafter"/>
</dbReference>
<keyword evidence="3 14" id="KW-0808">Transferase</keyword>
<keyword evidence="9 14" id="KW-0862">Zinc</keyword>
<evidence type="ECO:0000313" key="17">
    <source>
        <dbReference type="EMBL" id="PSS27657.1"/>
    </source>
</evidence>
<dbReference type="InterPro" id="IPR028885">
    <property type="entry name" value="MOCS3/Uba4"/>
</dbReference>
<evidence type="ECO:0000256" key="8">
    <source>
        <dbReference type="ARBA" id="ARBA00022786"/>
    </source>
</evidence>
<comment type="pathway">
    <text evidence="14">tRNA modification; 5-methoxycarbonylmethyl-2-thiouridine-tRNA biosynthesis.</text>
</comment>
<feature type="binding site" evidence="14">
    <location>
        <position position="100"/>
    </location>
    <ligand>
        <name>ATP</name>
        <dbReference type="ChEBI" id="CHEBI:30616"/>
    </ligand>
</feature>
<dbReference type="FunCoup" id="A0A2T3BE23">
    <property type="interactions" value="820"/>
</dbReference>
<dbReference type="InterPro" id="IPR036873">
    <property type="entry name" value="Rhodanese-like_dom_sf"/>
</dbReference>
<keyword evidence="12 14" id="KW-0511">Multifunctional enzyme</keyword>
<evidence type="ECO:0000256" key="1">
    <source>
        <dbReference type="ARBA" id="ARBA00004514"/>
    </source>
</evidence>
<evidence type="ECO:0000256" key="4">
    <source>
        <dbReference type="ARBA" id="ARBA00022694"/>
    </source>
</evidence>
<dbReference type="GO" id="GO:0061605">
    <property type="term" value="F:molybdopterin-synthase adenylyltransferase activity"/>
    <property type="evidence" value="ECO:0007669"/>
    <property type="project" value="UniProtKB-EC"/>
</dbReference>
<dbReference type="UniPathway" id="UPA00344"/>
<feature type="coiled-coil region" evidence="15">
    <location>
        <begin position="1"/>
        <end position="35"/>
    </location>
</feature>
<evidence type="ECO:0000256" key="12">
    <source>
        <dbReference type="ARBA" id="ARBA00023268"/>
    </source>
</evidence>
<feature type="binding site" evidence="14">
    <location>
        <position position="325"/>
    </location>
    <ligand>
        <name>Zn(2+)</name>
        <dbReference type="ChEBI" id="CHEBI:29105"/>
    </ligand>
</feature>
<evidence type="ECO:0000256" key="6">
    <source>
        <dbReference type="ARBA" id="ARBA00022723"/>
    </source>
</evidence>
<dbReference type="GO" id="GO:0006777">
    <property type="term" value="P:Mo-molybdopterin cofactor biosynthetic process"/>
    <property type="evidence" value="ECO:0007669"/>
    <property type="project" value="UniProtKB-UniRule"/>
</dbReference>
<evidence type="ECO:0000256" key="11">
    <source>
        <dbReference type="ARBA" id="ARBA00023150"/>
    </source>
</evidence>
<dbReference type="UniPathway" id="UPA00988"/>
<dbReference type="FunFam" id="3.40.50.720:FF:000033">
    <property type="entry name" value="Adenylyltransferase and sulfurtransferase MOCS3"/>
    <property type="match status" value="1"/>
</dbReference>
<feature type="binding site" evidence="14">
    <location>
        <position position="328"/>
    </location>
    <ligand>
        <name>Zn(2+)</name>
        <dbReference type="ChEBI" id="CHEBI:29105"/>
    </ligand>
</feature>
<evidence type="ECO:0000256" key="5">
    <source>
        <dbReference type="ARBA" id="ARBA00022695"/>
    </source>
</evidence>
<protein>
    <recommendedName>
        <fullName evidence="14">Adenylyltransferase and sulfurtransferase uba4</fullName>
    </recommendedName>
    <alternativeName>
        <fullName evidence="14">Common component for nitrate reductase and xanthine dehydrogenase protein F</fullName>
    </alternativeName>
    <alternativeName>
        <fullName evidence="14">Ubiquitin-like protein activator 4</fullName>
    </alternativeName>
    <domain>
        <recommendedName>
            <fullName evidence="14">Molybdopterin-synthase adenylyltransferase</fullName>
            <ecNumber evidence="14">2.7.7.80</ecNumber>
        </recommendedName>
        <alternativeName>
            <fullName evidence="14">Adenylyltransferase uba4</fullName>
        </alternativeName>
        <alternativeName>
            <fullName evidence="14">Sulfur carrier protein MOCS2A adenylyltransferase</fullName>
        </alternativeName>
    </domain>
    <domain>
        <recommendedName>
            <fullName evidence="14">Molybdopterin-synthase sulfurtransferase</fullName>
            <ecNumber evidence="14">2.8.1.11</ecNumber>
        </recommendedName>
        <alternativeName>
            <fullName evidence="14">Sulfurtransferase uba4</fullName>
        </alternativeName>
        <alternativeName>
            <fullName evidence="14">Sulfur carrier protein MOCS2A sulfurtransferase</fullName>
        </alternativeName>
    </domain>
</protein>
<feature type="binding site" evidence="14">
    <location>
        <begin position="189"/>
        <end position="190"/>
    </location>
    <ligand>
        <name>ATP</name>
        <dbReference type="ChEBI" id="CHEBI:30616"/>
    </ligand>
</feature>
<dbReference type="InterPro" id="IPR001763">
    <property type="entry name" value="Rhodanese-like_dom"/>
</dbReference>
<comment type="cofactor">
    <cofactor evidence="14">
        <name>Zn(2+)</name>
        <dbReference type="ChEBI" id="CHEBI:29105"/>
    </cofactor>
    <text evidence="14">Binds 1 zinc ion per subunit.</text>
</comment>
<evidence type="ECO:0000256" key="7">
    <source>
        <dbReference type="ARBA" id="ARBA00022741"/>
    </source>
</evidence>
<keyword evidence="4 14" id="KW-0819">tRNA processing</keyword>
<dbReference type="GO" id="GO:0046872">
    <property type="term" value="F:metal ion binding"/>
    <property type="evidence" value="ECO:0007669"/>
    <property type="project" value="UniProtKB-KW"/>
</dbReference>
<keyword evidence="6 14" id="KW-0479">Metal-binding</keyword>
<dbReference type="AlphaFoldDB" id="A0A2T3BE23"/>
<feature type="binding site" evidence="14">
    <location>
        <begin position="128"/>
        <end position="132"/>
    </location>
    <ligand>
        <name>ATP</name>
        <dbReference type="ChEBI" id="CHEBI:30616"/>
    </ligand>
</feature>
<dbReference type="GO" id="GO:0004792">
    <property type="term" value="F:thiosulfate-cyanide sulfurtransferase activity"/>
    <property type="evidence" value="ECO:0007669"/>
    <property type="project" value="TreeGrafter"/>
</dbReference>
<comment type="catalytic activity">
    <reaction evidence="14">
        <text>[molybdopterin-synthase sulfur-carrier protein]-C-terminal Gly-Gly-AMP + S-sulfanyl-L-cysteinyl-[cysteine desulfurase] + AH2 = [molybdopterin-synthase sulfur-carrier protein]-C-terminal-Gly-aminoethanethioate + L-cysteinyl-[cysteine desulfurase] + A + AMP + 2 H(+)</text>
        <dbReference type="Rhea" id="RHEA:48612"/>
        <dbReference type="Rhea" id="RHEA-COMP:12157"/>
        <dbReference type="Rhea" id="RHEA-COMP:12158"/>
        <dbReference type="Rhea" id="RHEA-COMP:12159"/>
        <dbReference type="Rhea" id="RHEA-COMP:19907"/>
        <dbReference type="ChEBI" id="CHEBI:13193"/>
        <dbReference type="ChEBI" id="CHEBI:15378"/>
        <dbReference type="ChEBI" id="CHEBI:17499"/>
        <dbReference type="ChEBI" id="CHEBI:29950"/>
        <dbReference type="ChEBI" id="CHEBI:61963"/>
        <dbReference type="ChEBI" id="CHEBI:90618"/>
        <dbReference type="ChEBI" id="CHEBI:232372"/>
        <dbReference type="ChEBI" id="CHEBI:456215"/>
        <dbReference type="EC" id="2.8.1.11"/>
    </reaction>
</comment>
<dbReference type="Pfam" id="PF00581">
    <property type="entry name" value="Rhodanese"/>
    <property type="match status" value="1"/>
</dbReference>
<dbReference type="InterPro" id="IPR035985">
    <property type="entry name" value="Ubiquitin-activating_enz"/>
</dbReference>
<keyword evidence="15" id="KW-0175">Coiled coil</keyword>
<dbReference type="SMART" id="SM00450">
    <property type="entry name" value="RHOD"/>
    <property type="match status" value="1"/>
</dbReference>
<organism evidence="17 18">
    <name type="scientific">Amorphotheca resinae ATCC 22711</name>
    <dbReference type="NCBI Taxonomy" id="857342"/>
    <lineage>
        <taxon>Eukaryota</taxon>
        <taxon>Fungi</taxon>
        <taxon>Dikarya</taxon>
        <taxon>Ascomycota</taxon>
        <taxon>Pezizomycotina</taxon>
        <taxon>Leotiomycetes</taxon>
        <taxon>Helotiales</taxon>
        <taxon>Amorphothecaceae</taxon>
        <taxon>Amorphotheca</taxon>
    </lineage>
</organism>
<feature type="binding site" evidence="14">
    <location>
        <position position="145"/>
    </location>
    <ligand>
        <name>ATP</name>
        <dbReference type="ChEBI" id="CHEBI:30616"/>
    </ligand>
</feature>
<name>A0A2T3BE23_AMORE</name>
<evidence type="ECO:0000259" key="16">
    <source>
        <dbReference type="PROSITE" id="PS50206"/>
    </source>
</evidence>
<dbReference type="Pfam" id="PF00899">
    <property type="entry name" value="ThiF"/>
    <property type="match status" value="1"/>
</dbReference>
<dbReference type="CDD" id="cd00757">
    <property type="entry name" value="ThiF_MoeB_HesA_family"/>
    <property type="match status" value="1"/>
</dbReference>
<keyword evidence="8" id="KW-0833">Ubl conjugation pathway</keyword>
<evidence type="ECO:0000256" key="9">
    <source>
        <dbReference type="ARBA" id="ARBA00022833"/>
    </source>
</evidence>
<dbReference type="Gene3D" id="3.40.50.720">
    <property type="entry name" value="NAD(P)-binding Rossmann-like Domain"/>
    <property type="match status" value="1"/>
</dbReference>
<feature type="binding site" evidence="14">
    <location>
        <position position="241"/>
    </location>
    <ligand>
        <name>Zn(2+)</name>
        <dbReference type="ChEBI" id="CHEBI:29105"/>
    </ligand>
</feature>
<accession>A0A2T3BE23</accession>
<gene>
    <name evidence="14" type="primary">uba4</name>
    <name evidence="14" type="synonym">cnxF</name>
    <name evidence="17" type="ORF">M430DRAFT_93215</name>
</gene>
<feature type="active site" description="Glycyl thioester intermediate; for adenylyltransferase activity" evidence="14">
    <location>
        <position position="255"/>
    </location>
</feature>
<evidence type="ECO:0000256" key="15">
    <source>
        <dbReference type="SAM" id="Coils"/>
    </source>
</evidence>
<proteinExistence type="inferred from homology"/>
<dbReference type="GO" id="GO:0061604">
    <property type="term" value="F:molybdopterin-synthase sulfurtransferase activity"/>
    <property type="evidence" value="ECO:0007669"/>
    <property type="project" value="UniProtKB-EC"/>
</dbReference>
<keyword evidence="7 14" id="KW-0547">Nucleotide-binding</keyword>
<feature type="binding site" evidence="14">
    <location>
        <position position="238"/>
    </location>
    <ligand>
        <name>Zn(2+)</name>
        <dbReference type="ChEBI" id="CHEBI:29105"/>
    </ligand>
</feature>
<evidence type="ECO:0000313" key="18">
    <source>
        <dbReference type="Proteomes" id="UP000241818"/>
    </source>
</evidence>
<comment type="catalytic activity">
    <reaction evidence="14">
        <text>[molybdopterin-synthase sulfur-carrier protein]-C-terminal Gly-Gly + ATP + H(+) = [molybdopterin-synthase sulfur-carrier protein]-C-terminal Gly-Gly-AMP + diphosphate</text>
        <dbReference type="Rhea" id="RHEA:43616"/>
        <dbReference type="Rhea" id="RHEA-COMP:12159"/>
        <dbReference type="Rhea" id="RHEA-COMP:12202"/>
        <dbReference type="ChEBI" id="CHEBI:15378"/>
        <dbReference type="ChEBI" id="CHEBI:30616"/>
        <dbReference type="ChEBI" id="CHEBI:33019"/>
        <dbReference type="ChEBI" id="CHEBI:90618"/>
        <dbReference type="ChEBI" id="CHEBI:90778"/>
        <dbReference type="EC" id="2.7.7.80"/>
    </reaction>
</comment>
<keyword evidence="11 14" id="KW-0501">Molybdenum cofactor biosynthesis</keyword>
<evidence type="ECO:0000256" key="2">
    <source>
        <dbReference type="ARBA" id="ARBA00022490"/>
    </source>
</evidence>
<dbReference type="Proteomes" id="UP000241818">
    <property type="component" value="Unassembled WGS sequence"/>
</dbReference>
<keyword evidence="5" id="KW-0548">Nucleotidyltransferase</keyword>
<dbReference type="FunFam" id="3.40.250.10:FF:000014">
    <property type="entry name" value="Adenylyltransferase and sulfurtransferase MOCS3"/>
    <property type="match status" value="1"/>
</dbReference>
<dbReference type="GO" id="GO:0005524">
    <property type="term" value="F:ATP binding"/>
    <property type="evidence" value="ECO:0007669"/>
    <property type="project" value="UniProtKB-KW"/>
</dbReference>
<dbReference type="InParanoid" id="A0A2T3BE23"/>
<sequence>MESASASAQALREQIAATEARLQKLKDELAQVEASDAARYLNGLSLNGGPVTPQNGSAKWPLLNEEYQRYGRQMIVPSIGIQAGQLRLKSSSVLIIGAGGLGCPAAAYIAGAGVGTIGIVDGDTVETSNLHRQILHSTSKVGMRKAESAISYLKSLNPNPTYIAHTEHISPQNAQEIVERYDLVLDCTDNPASRYLISDVCVLLSKPLVSASALRTDGQLIVLNSPPLPPGNEAGGPCYRCVFPKPPPAESVVSCGDGGILGPVVGVMGVLQAVEAIKIIVEGKLAPSPEIQEGLKATPTSMLLFSALSPQPFRSVRLRSRRPGCFACSKDSGLSLEGLQSGSLDYVLFCGLASSANVLTPEERIEAAEYAKIREREHLLLDVREKVQFDICHLDGSINIPFSAFQGGAKAENDGKVPTWLPESLPKEAPIYVVCRLGNDSQVVTRKLKESGLDSGGKRWIGDIRGGLKAWKQQVDENWPEY</sequence>
<dbReference type="OrthoDB" id="10261062at2759"/>
<dbReference type="PANTHER" id="PTHR10953">
    <property type="entry name" value="UBIQUITIN-ACTIVATING ENZYME E1"/>
    <property type="match status" value="1"/>
</dbReference>
<evidence type="ECO:0000256" key="14">
    <source>
        <dbReference type="HAMAP-Rule" id="MF_03049"/>
    </source>
</evidence>
<feature type="domain" description="Rhodanese" evidence="16">
    <location>
        <begin position="374"/>
        <end position="480"/>
    </location>
</feature>
<dbReference type="HAMAP" id="MF_03049">
    <property type="entry name" value="MOCS3_Uba4"/>
    <property type="match status" value="1"/>
</dbReference>
<dbReference type="InterPro" id="IPR000594">
    <property type="entry name" value="ThiF_NAD_FAD-bd"/>
</dbReference>
<feature type="binding site" evidence="14">
    <location>
        <position position="121"/>
    </location>
    <ligand>
        <name>ATP</name>
        <dbReference type="ChEBI" id="CHEBI:30616"/>
    </ligand>
</feature>
<dbReference type="PANTHER" id="PTHR10953:SF102">
    <property type="entry name" value="ADENYLYLTRANSFERASE AND SULFURTRANSFERASE MOCS3"/>
    <property type="match status" value="1"/>
</dbReference>
<evidence type="ECO:0000256" key="3">
    <source>
        <dbReference type="ARBA" id="ARBA00022679"/>
    </source>
</evidence>
<comment type="similarity">
    <text evidence="14">In the N-terminal section; belongs to the HesA/MoeB/ThiF family. UBA4 subfamily.</text>
</comment>
<dbReference type="InterPro" id="IPR045886">
    <property type="entry name" value="ThiF/MoeB/HesA"/>
</dbReference>
<keyword evidence="10 14" id="KW-0067">ATP-binding</keyword>
<comment type="pathway">
    <text evidence="14">Cofactor biosynthesis; molybdopterin biosynthesis.</text>
</comment>
<comment type="function">
    <text evidence="13">Plays a central role in 2-thiolation of mcm(5)S(2)U at tRNA wobble positions of cytosolic tRNA(Lys), tRNA(Glu) and tRNA(Gln). Also essential during biosynthesis of the molybdenum cofactor. Acts by mediating the C-terminal thiocarboxylation of sulfur carriers urm1 and mocs2a. Its N-terminus first activates urm1 and mocs2a as acyl-adenylates (-COAMP), then the persulfide sulfur on the catalytic cysteine is transferred to urm1 and mocs2a to form thiocarboxylation (-COSH) of their C-terminus. The reaction probably involves hydrogen sulfide that is generated from the persulfide intermediate and that acts as a nucleophile towards urm1 and mocs2a. Subsequently, a transient disulfide bond is formed. Does not use thiosulfate as sulfur donor; nfs1 probably acting as a sulfur donor for thiocarboxylation reactions.</text>
</comment>
<keyword evidence="18" id="KW-1185">Reference proteome</keyword>
<dbReference type="GO" id="GO:0002143">
    <property type="term" value="P:tRNA wobble position uridine thiolation"/>
    <property type="evidence" value="ECO:0007669"/>
    <property type="project" value="InterPro"/>
</dbReference>
<feature type="active site" description="Cysteine persulfide intermediate; for sulfurtransferase activity" evidence="14">
    <location>
        <position position="435"/>
    </location>
</feature>
<evidence type="ECO:0000256" key="10">
    <source>
        <dbReference type="ARBA" id="ARBA00022840"/>
    </source>
</evidence>
<keyword evidence="2 14" id="KW-0963">Cytoplasm</keyword>
<comment type="subcellular location">
    <subcellularLocation>
        <location evidence="1">Cytoplasm</location>
        <location evidence="1">Cytosol</location>
    </subcellularLocation>
</comment>
<dbReference type="STRING" id="857342.A0A2T3BE23"/>
<evidence type="ECO:0000256" key="13">
    <source>
        <dbReference type="ARBA" id="ARBA00043893"/>
    </source>
</evidence>
<dbReference type="EMBL" id="KZ679006">
    <property type="protein sequence ID" value="PSS27657.1"/>
    <property type="molecule type" value="Genomic_DNA"/>
</dbReference>
<dbReference type="PROSITE" id="PS50206">
    <property type="entry name" value="RHODANESE_3"/>
    <property type="match status" value="1"/>
</dbReference>
<dbReference type="GO" id="GO:0005829">
    <property type="term" value="C:cytosol"/>
    <property type="evidence" value="ECO:0007669"/>
    <property type="project" value="UniProtKB-SubCell"/>
</dbReference>
<dbReference type="EC" id="2.7.7.80" evidence="14"/>
<dbReference type="SUPFAM" id="SSF69572">
    <property type="entry name" value="Activating enzymes of the ubiquitin-like proteins"/>
    <property type="match status" value="1"/>
</dbReference>
<comment type="function">
    <text evidence="14">Plays a central role in 2-thiolation of mcm(5)S(2)U at tRNA wobble positions of cytosolic tRNA(Lys), tRNA(Glu) and tRNA(Gln). Also essential during biosynthesis of the molybdenum cofactor. Acts by mediating the C-terminal thiocarboxylation of sulfur carriers urm1 and MOCS2A. Its N-terminus first activates urm1 and MOCS2A as acyl-adenylates (-COAMP), then the persulfide sulfur on the catalytic cysteine is transferred to urm1 and MOCS2A to form thiocarboxylation (-COSH) of their C-terminus. The reaction probably involves hydrogen sulfide that is generated from the persulfide intermediate and that acts as nucleophile towards urm1 and MOCS2A. Subsequently, a transient disulfide bond is formed. Does not use thiosulfate as sulfur donor; nfs1 probably acting as a sulfur donor for thiocarboxylation reactions.</text>
</comment>
<dbReference type="Gene3D" id="3.40.250.10">
    <property type="entry name" value="Rhodanese-like domain"/>
    <property type="match status" value="1"/>
</dbReference>
<reference evidence="17 18" key="1">
    <citation type="journal article" date="2018" name="New Phytol.">
        <title>Comparative genomics and transcriptomics depict ericoid mycorrhizal fungi as versatile saprotrophs and plant mutualists.</title>
        <authorList>
            <person name="Martino E."/>
            <person name="Morin E."/>
            <person name="Grelet G.A."/>
            <person name="Kuo A."/>
            <person name="Kohler A."/>
            <person name="Daghino S."/>
            <person name="Barry K.W."/>
            <person name="Cichocki N."/>
            <person name="Clum A."/>
            <person name="Dockter R.B."/>
            <person name="Hainaut M."/>
            <person name="Kuo R.C."/>
            <person name="LaButti K."/>
            <person name="Lindahl B.D."/>
            <person name="Lindquist E.A."/>
            <person name="Lipzen A."/>
            <person name="Khouja H.R."/>
            <person name="Magnuson J."/>
            <person name="Murat C."/>
            <person name="Ohm R.A."/>
            <person name="Singer S.W."/>
            <person name="Spatafora J.W."/>
            <person name="Wang M."/>
            <person name="Veneault-Fourrey C."/>
            <person name="Henrissat B."/>
            <person name="Grigoriev I.V."/>
            <person name="Martin F.M."/>
            <person name="Perotto S."/>
        </authorList>
    </citation>
    <scope>NUCLEOTIDE SEQUENCE [LARGE SCALE GENOMIC DNA]</scope>
    <source>
        <strain evidence="17 18">ATCC 22711</strain>
    </source>
</reference>
<dbReference type="GO" id="GO:0042292">
    <property type="term" value="F:URM1 activating enzyme activity"/>
    <property type="evidence" value="ECO:0007669"/>
    <property type="project" value="TreeGrafter"/>
</dbReference>
<dbReference type="EC" id="2.8.1.11" evidence="14"/>